<dbReference type="Proteomes" id="UP000564885">
    <property type="component" value="Unassembled WGS sequence"/>
</dbReference>
<keyword evidence="2" id="KW-1185">Reference proteome</keyword>
<gene>
    <name evidence="1" type="ORF">HJG44_18500</name>
</gene>
<organism evidence="1 2">
    <name type="scientific">Enterovirga aerilata</name>
    <dbReference type="NCBI Taxonomy" id="2730920"/>
    <lineage>
        <taxon>Bacteria</taxon>
        <taxon>Pseudomonadati</taxon>
        <taxon>Pseudomonadota</taxon>
        <taxon>Alphaproteobacteria</taxon>
        <taxon>Hyphomicrobiales</taxon>
        <taxon>Methylobacteriaceae</taxon>
        <taxon>Enterovirga</taxon>
    </lineage>
</organism>
<name>A0A849I4I8_9HYPH</name>
<proteinExistence type="predicted"/>
<reference evidence="1 2" key="1">
    <citation type="submission" date="2020-04" db="EMBL/GenBank/DDBJ databases">
        <title>Enterovirga sp. isolate from soil.</title>
        <authorList>
            <person name="Chea S."/>
            <person name="Kim D.-U."/>
        </authorList>
    </citation>
    <scope>NUCLEOTIDE SEQUENCE [LARGE SCALE GENOMIC DNA]</scope>
    <source>
        <strain evidence="1 2">DB1703</strain>
    </source>
</reference>
<evidence type="ECO:0000313" key="2">
    <source>
        <dbReference type="Proteomes" id="UP000564885"/>
    </source>
</evidence>
<dbReference type="RefSeq" id="WP_171219791.1">
    <property type="nucleotide sequence ID" value="NZ_JABEPP010000005.1"/>
</dbReference>
<dbReference type="EMBL" id="JABEPP010000005">
    <property type="protein sequence ID" value="NNM74352.1"/>
    <property type="molecule type" value="Genomic_DNA"/>
</dbReference>
<comment type="caution">
    <text evidence="1">The sequence shown here is derived from an EMBL/GenBank/DDBJ whole genome shotgun (WGS) entry which is preliminary data.</text>
</comment>
<dbReference type="AlphaFoldDB" id="A0A849I4I8"/>
<accession>A0A849I4I8</accession>
<evidence type="ECO:0000313" key="1">
    <source>
        <dbReference type="EMBL" id="NNM74352.1"/>
    </source>
</evidence>
<sequence length="311" mass="34742">MKLDRLMRLGCIGALAVQTAGCTIRPLPENVTRIDTFAIVHKVRCEARSAIMHVIYDYIRYTNFSPQLTEYLRNNLERIGDKKFDRLAKGGSFSHIDKYSNASIALDFKLRGNENNDLSGASSLARAFATGADVIGINLTTTRIRDDSRTFRIVDNWWDLIVNNRERCLRDFRNFGENHVYPITGSLNLLEIIDTFWRLNESTNLAVFKDTGESAFIDTLTFTTTVSGSFGPSFSIASPSQRAFLIKDASGTFGAGRTDEHQLIVSVYIPDSATSREKSKEIASKAIDVQQARGVLQGLERLTFPLSAVPR</sequence>
<protein>
    <submittedName>
        <fullName evidence="1">Uncharacterized protein</fullName>
    </submittedName>
</protein>